<keyword evidence="1" id="KW-1133">Transmembrane helix</keyword>
<organism evidence="2 3">
    <name type="scientific">Teladorsagia circumcincta</name>
    <name type="common">Brown stomach worm</name>
    <name type="synonym">Ostertagia circumcincta</name>
    <dbReference type="NCBI Taxonomy" id="45464"/>
    <lineage>
        <taxon>Eukaryota</taxon>
        <taxon>Metazoa</taxon>
        <taxon>Ecdysozoa</taxon>
        <taxon>Nematoda</taxon>
        <taxon>Chromadorea</taxon>
        <taxon>Rhabditida</taxon>
        <taxon>Rhabditina</taxon>
        <taxon>Rhabditomorpha</taxon>
        <taxon>Strongyloidea</taxon>
        <taxon>Trichostrongylidae</taxon>
        <taxon>Teladorsagia</taxon>
    </lineage>
</organism>
<feature type="transmembrane region" description="Helical" evidence="1">
    <location>
        <begin position="40"/>
        <end position="64"/>
    </location>
</feature>
<keyword evidence="1" id="KW-0812">Transmembrane</keyword>
<keyword evidence="1" id="KW-0472">Membrane</keyword>
<gene>
    <name evidence="2" type="ORF">TELCIR_15980</name>
</gene>
<dbReference type="OrthoDB" id="5873682at2759"/>
<feature type="non-terminal residue" evidence="2">
    <location>
        <position position="1"/>
    </location>
</feature>
<reference evidence="2 3" key="1">
    <citation type="submission" date="2015-09" db="EMBL/GenBank/DDBJ databases">
        <title>Draft genome of the parasitic nematode Teladorsagia circumcincta isolate WARC Sus (inbred).</title>
        <authorList>
            <person name="Mitreva M."/>
        </authorList>
    </citation>
    <scope>NUCLEOTIDE SEQUENCE [LARGE SCALE GENOMIC DNA]</scope>
    <source>
        <strain evidence="2 3">S</strain>
    </source>
</reference>
<keyword evidence="3" id="KW-1185">Reference proteome</keyword>
<evidence type="ECO:0000313" key="2">
    <source>
        <dbReference type="EMBL" id="PIO62457.1"/>
    </source>
</evidence>
<dbReference type="Proteomes" id="UP000230423">
    <property type="component" value="Unassembled WGS sequence"/>
</dbReference>
<dbReference type="AlphaFoldDB" id="A0A2G9TWZ1"/>
<sequence>LEAQRTLRLYGAKAREKDKKTSKRLEVLRNVCKVLMSARLAGYTAMGCSSIALVMVSLFVPALWDKINSITIDLHKMITMWCAVINGKSFSVFQSKPPSLCLFY</sequence>
<accession>A0A2G9TWZ1</accession>
<evidence type="ECO:0000313" key="3">
    <source>
        <dbReference type="Proteomes" id="UP000230423"/>
    </source>
</evidence>
<name>A0A2G9TWZ1_TELCI</name>
<protein>
    <submittedName>
        <fullName evidence="2">Uncharacterized protein</fullName>
    </submittedName>
</protein>
<evidence type="ECO:0000256" key="1">
    <source>
        <dbReference type="SAM" id="Phobius"/>
    </source>
</evidence>
<dbReference type="EMBL" id="KZ352078">
    <property type="protein sequence ID" value="PIO62457.1"/>
    <property type="molecule type" value="Genomic_DNA"/>
</dbReference>
<proteinExistence type="predicted"/>